<comment type="caution">
    <text evidence="8">The sequence shown here is derived from an EMBL/GenBank/DDBJ whole genome shotgun (WGS) entry which is preliminary data.</text>
</comment>
<dbReference type="SMART" id="SM00644">
    <property type="entry name" value="Ami_2"/>
    <property type="match status" value="1"/>
</dbReference>
<evidence type="ECO:0000313" key="9">
    <source>
        <dbReference type="Proteomes" id="UP000613160"/>
    </source>
</evidence>
<keyword evidence="9" id="KW-1185">Reference proteome</keyword>
<name>A0A916XYZ0_9HYPH</name>
<dbReference type="Pfam" id="PF01471">
    <property type="entry name" value="PG_binding_1"/>
    <property type="match status" value="1"/>
</dbReference>
<evidence type="ECO:0000259" key="7">
    <source>
        <dbReference type="SMART" id="SM00644"/>
    </source>
</evidence>
<dbReference type="Pfam" id="PF01510">
    <property type="entry name" value="Amidase_2"/>
    <property type="match status" value="1"/>
</dbReference>
<dbReference type="InterPro" id="IPR036365">
    <property type="entry name" value="PGBD-like_sf"/>
</dbReference>
<dbReference type="CDD" id="cd06583">
    <property type="entry name" value="PGRP"/>
    <property type="match status" value="1"/>
</dbReference>
<comment type="similarity">
    <text evidence="2">Belongs to the N-acetylmuramoyl-L-alanine amidase 2 family.</text>
</comment>
<keyword evidence="4" id="KW-0378">Hydrolase</keyword>
<dbReference type="InterPro" id="IPR036366">
    <property type="entry name" value="PGBDSf"/>
</dbReference>
<evidence type="ECO:0000256" key="6">
    <source>
        <dbReference type="SAM" id="MobiDB-lite"/>
    </source>
</evidence>
<dbReference type="InterPro" id="IPR002477">
    <property type="entry name" value="Peptidoglycan-bd-like"/>
</dbReference>
<dbReference type="Gene3D" id="3.40.80.10">
    <property type="entry name" value="Peptidoglycan recognition protein-like"/>
    <property type="match status" value="1"/>
</dbReference>
<dbReference type="GO" id="GO:0019867">
    <property type="term" value="C:outer membrane"/>
    <property type="evidence" value="ECO:0007669"/>
    <property type="project" value="TreeGrafter"/>
</dbReference>
<protein>
    <recommendedName>
        <fullName evidence="3">N-acetylmuramoyl-L-alanine amidase</fullName>
        <ecNumber evidence="3">3.5.1.28</ecNumber>
    </recommendedName>
</protein>
<feature type="domain" description="N-acetylmuramoyl-L-alanine amidase" evidence="7">
    <location>
        <begin position="14"/>
        <end position="151"/>
    </location>
</feature>
<evidence type="ECO:0000256" key="5">
    <source>
        <dbReference type="ARBA" id="ARBA00023316"/>
    </source>
</evidence>
<accession>A0A916XYZ0</accession>
<dbReference type="GO" id="GO:0009254">
    <property type="term" value="P:peptidoglycan turnover"/>
    <property type="evidence" value="ECO:0007669"/>
    <property type="project" value="TreeGrafter"/>
</dbReference>
<dbReference type="GO" id="GO:0008745">
    <property type="term" value="F:N-acetylmuramoyl-L-alanine amidase activity"/>
    <property type="evidence" value="ECO:0007669"/>
    <property type="project" value="UniProtKB-EC"/>
</dbReference>
<dbReference type="GO" id="GO:0071555">
    <property type="term" value="P:cell wall organization"/>
    <property type="evidence" value="ECO:0007669"/>
    <property type="project" value="UniProtKB-KW"/>
</dbReference>
<dbReference type="SUPFAM" id="SSF55846">
    <property type="entry name" value="N-acetylmuramoyl-L-alanine amidase-like"/>
    <property type="match status" value="1"/>
</dbReference>
<dbReference type="AlphaFoldDB" id="A0A916XYZ0"/>
<organism evidence="8 9">
    <name type="scientific">Aureimonas glaciei</name>
    <dbReference type="NCBI Taxonomy" id="1776957"/>
    <lineage>
        <taxon>Bacteria</taxon>
        <taxon>Pseudomonadati</taxon>
        <taxon>Pseudomonadota</taxon>
        <taxon>Alphaproteobacteria</taxon>
        <taxon>Hyphomicrobiales</taxon>
        <taxon>Aurantimonadaceae</taxon>
        <taxon>Aureimonas</taxon>
    </lineage>
</organism>
<evidence type="ECO:0000256" key="2">
    <source>
        <dbReference type="ARBA" id="ARBA00007553"/>
    </source>
</evidence>
<keyword evidence="5" id="KW-0961">Cell wall biogenesis/degradation</keyword>
<feature type="region of interest" description="Disordered" evidence="6">
    <location>
        <begin position="1"/>
        <end position="22"/>
    </location>
</feature>
<dbReference type="PANTHER" id="PTHR30417:SF1">
    <property type="entry name" value="N-ACETYLMURAMOYL-L-ALANINE AMIDASE AMID"/>
    <property type="match status" value="1"/>
</dbReference>
<dbReference type="Gene3D" id="1.10.101.10">
    <property type="entry name" value="PGBD-like superfamily/PGBD"/>
    <property type="match status" value="1"/>
</dbReference>
<dbReference type="RefSeq" id="WP_244640111.1">
    <property type="nucleotide sequence ID" value="NZ_BMJJ01000005.1"/>
</dbReference>
<dbReference type="GO" id="GO:0009253">
    <property type="term" value="P:peptidoglycan catabolic process"/>
    <property type="evidence" value="ECO:0007669"/>
    <property type="project" value="InterPro"/>
</dbReference>
<dbReference type="InterPro" id="IPR002502">
    <property type="entry name" value="Amidase_domain"/>
</dbReference>
<dbReference type="InterPro" id="IPR051206">
    <property type="entry name" value="NAMLAA_amidase_2"/>
</dbReference>
<evidence type="ECO:0000256" key="3">
    <source>
        <dbReference type="ARBA" id="ARBA00011901"/>
    </source>
</evidence>
<reference evidence="8" key="1">
    <citation type="journal article" date="2014" name="Int. J. Syst. Evol. Microbiol.">
        <title>Complete genome sequence of Corynebacterium casei LMG S-19264T (=DSM 44701T), isolated from a smear-ripened cheese.</title>
        <authorList>
            <consortium name="US DOE Joint Genome Institute (JGI-PGF)"/>
            <person name="Walter F."/>
            <person name="Albersmeier A."/>
            <person name="Kalinowski J."/>
            <person name="Ruckert C."/>
        </authorList>
    </citation>
    <scope>NUCLEOTIDE SEQUENCE</scope>
    <source>
        <strain evidence="8">CGMCC 1.15493</strain>
    </source>
</reference>
<dbReference type="EMBL" id="BMJJ01000005">
    <property type="protein sequence ID" value="GGD20788.1"/>
    <property type="molecule type" value="Genomic_DNA"/>
</dbReference>
<dbReference type="EC" id="3.5.1.28" evidence="3"/>
<evidence type="ECO:0000256" key="1">
    <source>
        <dbReference type="ARBA" id="ARBA00001561"/>
    </source>
</evidence>
<proteinExistence type="inferred from homology"/>
<evidence type="ECO:0000256" key="4">
    <source>
        <dbReference type="ARBA" id="ARBA00022801"/>
    </source>
</evidence>
<evidence type="ECO:0000313" key="8">
    <source>
        <dbReference type="EMBL" id="GGD20788.1"/>
    </source>
</evidence>
<dbReference type="SUPFAM" id="SSF47090">
    <property type="entry name" value="PGBD-like"/>
    <property type="match status" value="1"/>
</dbReference>
<reference evidence="8" key="2">
    <citation type="submission" date="2020-09" db="EMBL/GenBank/DDBJ databases">
        <authorList>
            <person name="Sun Q."/>
            <person name="Zhou Y."/>
        </authorList>
    </citation>
    <scope>NUCLEOTIDE SEQUENCE</scope>
    <source>
        <strain evidence="8">CGMCC 1.15493</strain>
    </source>
</reference>
<sequence length="265" mass="28879">MSPDTPLAAECQPSPNFGPRRGPLRPDMLLLHYTGMADGDVALRWMCMERSQVSSHYLVHEDGRIVQLVREVDRAWHAGAGSWRGGDDINSRSIGIEIVNPGHEHGYRPFPSEQIAALLPLCQEIVGRWQIAPEGVLGHSDVAPGRKQDPGELFPWAALAAGGVGHFTRPEAITGGRFFGLGDSGEPVTAYQSLLAAYGYGIEPTGRFDERTRAVTIAFQQHFRPAKVDGVADMSTITTLHRLLSTLSSSPFAAREERADPARFA</sequence>
<dbReference type="PANTHER" id="PTHR30417">
    <property type="entry name" value="N-ACETYLMURAMOYL-L-ALANINE AMIDASE AMID"/>
    <property type="match status" value="1"/>
</dbReference>
<comment type="catalytic activity">
    <reaction evidence="1">
        <text>Hydrolyzes the link between N-acetylmuramoyl residues and L-amino acid residues in certain cell-wall glycopeptides.</text>
        <dbReference type="EC" id="3.5.1.28"/>
    </reaction>
</comment>
<dbReference type="Proteomes" id="UP000613160">
    <property type="component" value="Unassembled WGS sequence"/>
</dbReference>
<dbReference type="InterPro" id="IPR036505">
    <property type="entry name" value="Amidase/PGRP_sf"/>
</dbReference>
<gene>
    <name evidence="8" type="ORF">GCM10011335_24620</name>
</gene>